<dbReference type="Pfam" id="PF13556">
    <property type="entry name" value="HTH_30"/>
    <property type="match status" value="1"/>
</dbReference>
<dbReference type="InterPro" id="IPR008599">
    <property type="entry name" value="Diacid_rec"/>
</dbReference>
<sequence length="363" mass="40551">MLTHELANEIVTRTMDIVPSNVNIMNAEGAVIASGEKKRLFNIHSIAVDVLRTGKSISINPTGDCPSGTKPGINLPIRFQGKSVGVIGITGNPVEVAPYAELVQMAAELLVNQAYLSEQLRQNERIAYQLLRALVVGEVENERAFTERLQATGLDSLFLPLRAWALSKAHEQTFPKELGHFFQYEERGELFFFETRPEEKRFESFLQKNNCLLIATSGPVAHSFGTVASSCNIARAALSLYEEDVPTTEKRLLYFEETMLEGLAFEWQQSGTIQPFLALLSPLLASNQSAELMETIKQYFIHNGDIKKIANHQFVHSNTVHHRLNKIKALTGKNPKVIRELTDLFIACLLYQLNGIQAQGKLL</sequence>
<feature type="domain" description="PucR C-terminal helix-turn-helix" evidence="2">
    <location>
        <begin position="292"/>
        <end position="349"/>
    </location>
</feature>
<dbReference type="RefSeq" id="WP_095326813.1">
    <property type="nucleotide sequence ID" value="NZ_NPCC01000017.1"/>
</dbReference>
<protein>
    <recommendedName>
        <fullName evidence="5">Sugar diacid utilization regulator</fullName>
    </recommendedName>
</protein>
<dbReference type="Proteomes" id="UP000216207">
    <property type="component" value="Unassembled WGS sequence"/>
</dbReference>
<dbReference type="InterPro" id="IPR051448">
    <property type="entry name" value="CdaR-like_regulators"/>
</dbReference>
<feature type="domain" description="Putative sugar diacid recognition" evidence="1">
    <location>
        <begin position="2"/>
        <end position="132"/>
    </location>
</feature>
<dbReference type="Gene3D" id="1.10.10.2840">
    <property type="entry name" value="PucR C-terminal helix-turn-helix domain"/>
    <property type="match status" value="1"/>
</dbReference>
<evidence type="ECO:0000313" key="4">
    <source>
        <dbReference type="Proteomes" id="UP000216207"/>
    </source>
</evidence>
<evidence type="ECO:0008006" key="5">
    <source>
        <dbReference type="Google" id="ProtNLM"/>
    </source>
</evidence>
<dbReference type="InterPro" id="IPR042070">
    <property type="entry name" value="PucR_C-HTH_sf"/>
</dbReference>
<organism evidence="3 4">
    <name type="scientific">Shouchella clausii</name>
    <name type="common">Alkalihalobacillus clausii</name>
    <dbReference type="NCBI Taxonomy" id="79880"/>
    <lineage>
        <taxon>Bacteria</taxon>
        <taxon>Bacillati</taxon>
        <taxon>Bacillota</taxon>
        <taxon>Bacilli</taxon>
        <taxon>Bacillales</taxon>
        <taxon>Bacillaceae</taxon>
        <taxon>Shouchella</taxon>
    </lineage>
</organism>
<dbReference type="Pfam" id="PF05651">
    <property type="entry name" value="Diacid_rec"/>
    <property type="match status" value="1"/>
</dbReference>
<proteinExistence type="predicted"/>
<evidence type="ECO:0000313" key="3">
    <source>
        <dbReference type="EMBL" id="PAE88312.1"/>
    </source>
</evidence>
<dbReference type="AlphaFoldDB" id="A0A268NXS4"/>
<dbReference type="InterPro" id="IPR025736">
    <property type="entry name" value="PucR_C-HTH_dom"/>
</dbReference>
<comment type="caution">
    <text evidence="3">The sequence shown here is derived from an EMBL/GenBank/DDBJ whole genome shotgun (WGS) entry which is preliminary data.</text>
</comment>
<evidence type="ECO:0000259" key="1">
    <source>
        <dbReference type="Pfam" id="PF05651"/>
    </source>
</evidence>
<reference evidence="3 4" key="1">
    <citation type="submission" date="2017-07" db="EMBL/GenBank/DDBJ databases">
        <title>Isolation and whole genome analysis of endospore-forming bacteria from heroin.</title>
        <authorList>
            <person name="Kalinowski J."/>
            <person name="Ahrens B."/>
            <person name="Al-Dilaimi A."/>
            <person name="Winkler A."/>
            <person name="Wibberg D."/>
            <person name="Schleenbecker U."/>
            <person name="Ruckert C."/>
            <person name="Wolfel R."/>
            <person name="Grass G."/>
        </authorList>
    </citation>
    <scope>NUCLEOTIDE SEQUENCE [LARGE SCALE GENOMIC DNA]</scope>
    <source>
        <strain evidence="3 4">7539</strain>
    </source>
</reference>
<name>A0A268NXS4_SHOCL</name>
<gene>
    <name evidence="3" type="ORF">CHH72_13620</name>
</gene>
<dbReference type="PANTHER" id="PTHR33744">
    <property type="entry name" value="CARBOHYDRATE DIACID REGULATOR"/>
    <property type="match status" value="1"/>
</dbReference>
<evidence type="ECO:0000259" key="2">
    <source>
        <dbReference type="Pfam" id="PF13556"/>
    </source>
</evidence>
<dbReference type="EMBL" id="NPCC01000017">
    <property type="protein sequence ID" value="PAE88312.1"/>
    <property type="molecule type" value="Genomic_DNA"/>
</dbReference>
<accession>A0A268NXS4</accession>
<dbReference type="PANTHER" id="PTHR33744:SF15">
    <property type="entry name" value="CARBOHYDRATE DIACID REGULATOR"/>
    <property type="match status" value="1"/>
</dbReference>